<evidence type="ECO:0000256" key="9">
    <source>
        <dbReference type="ARBA" id="ARBA00022989"/>
    </source>
</evidence>
<dbReference type="PANTHER" id="PTHR12726">
    <property type="entry name" value="CERAMIDE GLUCOSYLTRANSFERASE"/>
    <property type="match status" value="1"/>
</dbReference>
<dbReference type="GO" id="GO:0016020">
    <property type="term" value="C:membrane"/>
    <property type="evidence" value="ECO:0007669"/>
    <property type="project" value="UniProtKB-SubCell"/>
</dbReference>
<dbReference type="OrthoDB" id="1483400at2759"/>
<dbReference type="GO" id="GO:0008120">
    <property type="term" value="F:ceramide glucosyltransferase activity"/>
    <property type="evidence" value="ECO:0007669"/>
    <property type="project" value="UniProtKB-EC"/>
</dbReference>
<dbReference type="SUPFAM" id="SSF53448">
    <property type="entry name" value="Nucleotide-diphospho-sugar transferases"/>
    <property type="match status" value="1"/>
</dbReference>
<dbReference type="UniPathway" id="UPA00222"/>
<sequence>MSHSGIKSTPGLHLLPSGYQGDESIEFPSEMSHNFGFVASTNSTSTTRHDQTLDLTVNFRESYPLINHSIYSSPEPVMYRKENCFVNQKGGDLNSAVNCTRTLIGPLGAIKLDSSNDLTGIGDHMDSLTQDNHSHDHQRYQGQHQRQYHIYTTQPSAQLLPVRFPPCEQVIQSELSIRPSFAWVLQLVYFGGWHAKIYMGAAMLGANCTTGMSCLMRREVLDRAGGLASFGQYLAEDYFISKAFYEEGWRVRIAHQPAWQNSPAPTVSQFHSRIFRWYQLRLAMLPQSAIAEPVTQCLTNGLICAFAWAHLCPGLVDPVVYLLVHLLIWFLLDYLMLSQMHPTYAHVSISKVS</sequence>
<keyword evidence="9" id="KW-1133">Transmembrane helix</keyword>
<name>A0A3S5A5E1_9PLAT</name>
<reference evidence="11" key="1">
    <citation type="submission" date="2018-11" db="EMBL/GenBank/DDBJ databases">
        <authorList>
            <consortium name="Pathogen Informatics"/>
        </authorList>
    </citation>
    <scope>NUCLEOTIDE SEQUENCE</scope>
</reference>
<dbReference type="AlphaFoldDB" id="A0A3S5A5E1"/>
<organism evidence="11 12">
    <name type="scientific">Protopolystoma xenopodis</name>
    <dbReference type="NCBI Taxonomy" id="117903"/>
    <lineage>
        <taxon>Eukaryota</taxon>
        <taxon>Metazoa</taxon>
        <taxon>Spiralia</taxon>
        <taxon>Lophotrochozoa</taxon>
        <taxon>Platyhelminthes</taxon>
        <taxon>Monogenea</taxon>
        <taxon>Polyopisthocotylea</taxon>
        <taxon>Polystomatidea</taxon>
        <taxon>Polystomatidae</taxon>
        <taxon>Protopolystoma</taxon>
    </lineage>
</organism>
<dbReference type="EMBL" id="CAAALY010001846">
    <property type="protein sequence ID" value="VEL07480.1"/>
    <property type="molecule type" value="Genomic_DNA"/>
</dbReference>
<comment type="subcellular location">
    <subcellularLocation>
        <location evidence="1">Membrane</location>
        <topology evidence="1">Multi-pass membrane protein</topology>
    </subcellularLocation>
</comment>
<dbReference type="PANTHER" id="PTHR12726:SF0">
    <property type="entry name" value="CERAMIDE GLUCOSYLTRANSFERASE"/>
    <property type="match status" value="1"/>
</dbReference>
<keyword evidence="8" id="KW-0812">Transmembrane</keyword>
<evidence type="ECO:0000256" key="6">
    <source>
        <dbReference type="ARBA" id="ARBA00022676"/>
    </source>
</evidence>
<evidence type="ECO:0000256" key="1">
    <source>
        <dbReference type="ARBA" id="ARBA00004141"/>
    </source>
</evidence>
<keyword evidence="10" id="KW-0472">Membrane</keyword>
<comment type="similarity">
    <text evidence="4">Belongs to the glycosyltransferase 2 family.</text>
</comment>
<evidence type="ECO:0000256" key="5">
    <source>
        <dbReference type="ARBA" id="ARBA00012699"/>
    </source>
</evidence>
<dbReference type="Pfam" id="PF13506">
    <property type="entry name" value="Glyco_transf_21"/>
    <property type="match status" value="1"/>
</dbReference>
<evidence type="ECO:0000313" key="11">
    <source>
        <dbReference type="EMBL" id="VEL07480.1"/>
    </source>
</evidence>
<evidence type="ECO:0000256" key="8">
    <source>
        <dbReference type="ARBA" id="ARBA00022692"/>
    </source>
</evidence>
<dbReference type="GO" id="GO:0006679">
    <property type="term" value="P:glucosylceramide biosynthetic process"/>
    <property type="evidence" value="ECO:0007669"/>
    <property type="project" value="TreeGrafter"/>
</dbReference>
<keyword evidence="12" id="KW-1185">Reference proteome</keyword>
<comment type="pathway">
    <text evidence="2">Lipid metabolism; sphingolipid metabolism.</text>
</comment>
<proteinExistence type="inferred from homology"/>
<keyword evidence="7" id="KW-0808">Transferase</keyword>
<evidence type="ECO:0000256" key="2">
    <source>
        <dbReference type="ARBA" id="ARBA00004760"/>
    </source>
</evidence>
<keyword evidence="6" id="KW-0328">Glycosyltransferase</keyword>
<dbReference type="Proteomes" id="UP000784294">
    <property type="component" value="Unassembled WGS sequence"/>
</dbReference>
<protein>
    <recommendedName>
        <fullName evidence="5">ceramide glucosyltransferase</fullName>
        <ecNumber evidence="5">2.4.1.80</ecNumber>
    </recommendedName>
</protein>
<accession>A0A3S5A5E1</accession>
<dbReference type="InterPro" id="IPR025993">
    <property type="entry name" value="Ceramide_glucosylTrfase"/>
</dbReference>
<evidence type="ECO:0000313" key="12">
    <source>
        <dbReference type="Proteomes" id="UP000784294"/>
    </source>
</evidence>
<evidence type="ECO:0000256" key="10">
    <source>
        <dbReference type="ARBA" id="ARBA00023136"/>
    </source>
</evidence>
<dbReference type="EC" id="2.4.1.80" evidence="5"/>
<gene>
    <name evidence="11" type="ORF">PXEA_LOCUS920</name>
</gene>
<evidence type="ECO:0000256" key="7">
    <source>
        <dbReference type="ARBA" id="ARBA00022679"/>
    </source>
</evidence>
<evidence type="ECO:0000256" key="3">
    <source>
        <dbReference type="ARBA" id="ARBA00004991"/>
    </source>
</evidence>
<dbReference type="InterPro" id="IPR029044">
    <property type="entry name" value="Nucleotide-diphossugar_trans"/>
</dbReference>
<comment type="pathway">
    <text evidence="3">Sphingolipid metabolism.</text>
</comment>
<evidence type="ECO:0000256" key="4">
    <source>
        <dbReference type="ARBA" id="ARBA00006739"/>
    </source>
</evidence>
<comment type="caution">
    <text evidence="11">The sequence shown here is derived from an EMBL/GenBank/DDBJ whole genome shotgun (WGS) entry which is preliminary data.</text>
</comment>